<evidence type="ECO:0000313" key="3">
    <source>
        <dbReference type="Proteomes" id="UP001218188"/>
    </source>
</evidence>
<protein>
    <recommendedName>
        <fullName evidence="4">F-box domain-containing protein</fullName>
    </recommendedName>
</protein>
<name>A0AAD6RZW3_9AGAR</name>
<evidence type="ECO:0000256" key="1">
    <source>
        <dbReference type="SAM" id="MobiDB-lite"/>
    </source>
</evidence>
<dbReference type="AlphaFoldDB" id="A0AAD6RZW3"/>
<dbReference type="Proteomes" id="UP001218188">
    <property type="component" value="Unassembled WGS sequence"/>
</dbReference>
<proteinExistence type="predicted"/>
<organism evidence="2 3">
    <name type="scientific">Mycena alexandri</name>
    <dbReference type="NCBI Taxonomy" id="1745969"/>
    <lineage>
        <taxon>Eukaryota</taxon>
        <taxon>Fungi</taxon>
        <taxon>Dikarya</taxon>
        <taxon>Basidiomycota</taxon>
        <taxon>Agaricomycotina</taxon>
        <taxon>Agaricomycetes</taxon>
        <taxon>Agaricomycetidae</taxon>
        <taxon>Agaricales</taxon>
        <taxon>Marasmiineae</taxon>
        <taxon>Mycenaceae</taxon>
        <taxon>Mycena</taxon>
    </lineage>
</organism>
<accession>A0AAD6RZW3</accession>
<feature type="region of interest" description="Disordered" evidence="1">
    <location>
        <begin position="380"/>
        <end position="432"/>
    </location>
</feature>
<evidence type="ECO:0008006" key="4">
    <source>
        <dbReference type="Google" id="ProtNLM"/>
    </source>
</evidence>
<feature type="compositionally biased region" description="Acidic residues" evidence="1">
    <location>
        <begin position="409"/>
        <end position="419"/>
    </location>
</feature>
<gene>
    <name evidence="2" type="ORF">C8F04DRAFT_1153222</name>
</gene>
<feature type="compositionally biased region" description="Acidic residues" evidence="1">
    <location>
        <begin position="390"/>
        <end position="402"/>
    </location>
</feature>
<keyword evidence="3" id="KW-1185">Reference proteome</keyword>
<dbReference type="EMBL" id="JARJCM010000362">
    <property type="protein sequence ID" value="KAJ7018062.1"/>
    <property type="molecule type" value="Genomic_DNA"/>
</dbReference>
<reference evidence="2" key="1">
    <citation type="submission" date="2023-03" db="EMBL/GenBank/DDBJ databases">
        <title>Massive genome expansion in bonnet fungi (Mycena s.s.) driven by repeated elements and novel gene families across ecological guilds.</title>
        <authorList>
            <consortium name="Lawrence Berkeley National Laboratory"/>
            <person name="Harder C.B."/>
            <person name="Miyauchi S."/>
            <person name="Viragh M."/>
            <person name="Kuo A."/>
            <person name="Thoen E."/>
            <person name="Andreopoulos B."/>
            <person name="Lu D."/>
            <person name="Skrede I."/>
            <person name="Drula E."/>
            <person name="Henrissat B."/>
            <person name="Morin E."/>
            <person name="Kohler A."/>
            <person name="Barry K."/>
            <person name="LaButti K."/>
            <person name="Morin E."/>
            <person name="Salamov A."/>
            <person name="Lipzen A."/>
            <person name="Mereny Z."/>
            <person name="Hegedus B."/>
            <person name="Baldrian P."/>
            <person name="Stursova M."/>
            <person name="Weitz H."/>
            <person name="Taylor A."/>
            <person name="Grigoriev I.V."/>
            <person name="Nagy L.G."/>
            <person name="Martin F."/>
            <person name="Kauserud H."/>
        </authorList>
    </citation>
    <scope>NUCLEOTIDE SEQUENCE</scope>
    <source>
        <strain evidence="2">CBHHK200</strain>
    </source>
</reference>
<evidence type="ECO:0000313" key="2">
    <source>
        <dbReference type="EMBL" id="KAJ7018062.1"/>
    </source>
</evidence>
<sequence>MADTRTQRTARERAADRERIADLAVRIMDLECSMPISRAEKELLEAEQHILRDRLDMYIYPVLTLPLEVVSEIFVHFLPVYPKRAPQKGLLSPIILAQICGLWRQIAFSTPRLWRTFGITLTDESDGAGQVSAVETLLQRSGSCPLSVEFNYSRYNASPLFQTIMAHRARWQHLKLFVHVRDLSTMFGPGPFPLLHSLTTTGWLASLMDIGYRSTTSLAAPLLHRVALGRYEEVFRDMLPWAQLTTLLITSISMKHCIIILDLAPHLVFCDLTFFRSSHVALPYIRTLKLRGESSCSDLLGVLTLPALQRLHIDKSLLNNRLVWPDRISGLRSLLSQWGSIPQEIRIGFARRSLHMYAEVLPSAVFRYTRSPSRAPRITCSMKVSNEGTEAADIDEEGDWDEESHREEEEPDSDSEESSSEYSSVDSDDDSA</sequence>
<comment type="caution">
    <text evidence="2">The sequence shown here is derived from an EMBL/GenBank/DDBJ whole genome shotgun (WGS) entry which is preliminary data.</text>
</comment>